<dbReference type="Gene3D" id="3.30.70.330">
    <property type="match status" value="1"/>
</dbReference>
<feature type="compositionally biased region" description="Low complexity" evidence="2">
    <location>
        <begin position="218"/>
        <end position="235"/>
    </location>
</feature>
<protein>
    <recommendedName>
        <fullName evidence="5">Calcipressin-domain-containing protein</fullName>
    </recommendedName>
</protein>
<evidence type="ECO:0000256" key="1">
    <source>
        <dbReference type="ARBA" id="ARBA00008209"/>
    </source>
</evidence>
<dbReference type="GO" id="GO:0005634">
    <property type="term" value="C:nucleus"/>
    <property type="evidence" value="ECO:0007669"/>
    <property type="project" value="TreeGrafter"/>
</dbReference>
<evidence type="ECO:0000313" key="3">
    <source>
        <dbReference type="EMBL" id="KAJ1984798.1"/>
    </source>
</evidence>
<evidence type="ECO:0008006" key="5">
    <source>
        <dbReference type="Google" id="ProtNLM"/>
    </source>
</evidence>
<keyword evidence="4" id="KW-1185">Reference proteome</keyword>
<dbReference type="InterPro" id="IPR006931">
    <property type="entry name" value="Calcipressin"/>
</dbReference>
<comment type="caution">
    <text evidence="3">The sequence shown here is derived from an EMBL/GenBank/DDBJ whole genome shotgun (WGS) entry which is preliminary data.</text>
</comment>
<dbReference type="Pfam" id="PF04847">
    <property type="entry name" value="Calcipressin"/>
    <property type="match status" value="1"/>
</dbReference>
<dbReference type="GO" id="GO:0005737">
    <property type="term" value="C:cytoplasm"/>
    <property type="evidence" value="ECO:0007669"/>
    <property type="project" value="TreeGrafter"/>
</dbReference>
<dbReference type="PANTHER" id="PTHR10300">
    <property type="entry name" value="CALCIPRESSIN"/>
    <property type="match status" value="1"/>
</dbReference>
<gene>
    <name evidence="3" type="ORF">H4R34_000418</name>
</gene>
<evidence type="ECO:0000256" key="2">
    <source>
        <dbReference type="SAM" id="MobiDB-lite"/>
    </source>
</evidence>
<dbReference type="EMBL" id="JANBQB010000010">
    <property type="protein sequence ID" value="KAJ1984798.1"/>
    <property type="molecule type" value="Genomic_DNA"/>
</dbReference>
<dbReference type="OrthoDB" id="17212at2759"/>
<dbReference type="Proteomes" id="UP001151582">
    <property type="component" value="Unassembled WGS sequence"/>
</dbReference>
<proteinExistence type="inferred from homology"/>
<dbReference type="InterPro" id="IPR012677">
    <property type="entry name" value="Nucleotide-bd_a/b_plait_sf"/>
</dbReference>
<sequence length="285" mass="31268">MPSSQTGAEAAGQPSTSAAAETAPFPTPALIFTLDPFDTDVAHTLHQLLTAHYAPVLHFATLRSFSRCLVVLDSRDKATRARQFINHERWNLKPQVCVRAYFYQIDPNDLDLSNTKFLALPENEKLWLISPPGSPPVGWEQSREDPPNAAHLTKELHSKLQDLGNGKFHLKYDDSGDEHHEDYCPSSPTAAPSINLNSPDQGKSKVLHHSAPRKETLGTDTSSLSPSLSSAFGGSKLPIPLPSRSRTFDRPAILIEAWDDSDDPDHADSPATLPRTAMPKAKMPQ</sequence>
<organism evidence="3 4">
    <name type="scientific">Dimargaris verticillata</name>
    <dbReference type="NCBI Taxonomy" id="2761393"/>
    <lineage>
        <taxon>Eukaryota</taxon>
        <taxon>Fungi</taxon>
        <taxon>Fungi incertae sedis</taxon>
        <taxon>Zoopagomycota</taxon>
        <taxon>Kickxellomycotina</taxon>
        <taxon>Dimargaritomycetes</taxon>
        <taxon>Dimargaritales</taxon>
        <taxon>Dimargaritaceae</taxon>
        <taxon>Dimargaris</taxon>
    </lineage>
</organism>
<reference evidence="3" key="1">
    <citation type="submission" date="2022-07" db="EMBL/GenBank/DDBJ databases">
        <title>Phylogenomic reconstructions and comparative analyses of Kickxellomycotina fungi.</title>
        <authorList>
            <person name="Reynolds N.K."/>
            <person name="Stajich J.E."/>
            <person name="Barry K."/>
            <person name="Grigoriev I.V."/>
            <person name="Crous P."/>
            <person name="Smith M.E."/>
        </authorList>
    </citation>
    <scope>NUCLEOTIDE SEQUENCE</scope>
    <source>
        <strain evidence="3">RSA 567</strain>
    </source>
</reference>
<dbReference type="GO" id="GO:0008597">
    <property type="term" value="F:calcium-dependent protein serine/threonine phosphatase regulator activity"/>
    <property type="evidence" value="ECO:0007669"/>
    <property type="project" value="TreeGrafter"/>
</dbReference>
<name>A0A9W8BCN3_9FUNG</name>
<feature type="compositionally biased region" description="Polar residues" evidence="2">
    <location>
        <begin position="186"/>
        <end position="201"/>
    </location>
</feature>
<comment type="similarity">
    <text evidence="1">Belongs to the RCAN family.</text>
</comment>
<dbReference type="PANTHER" id="PTHR10300:SF14">
    <property type="entry name" value="PROTEIN SARAH"/>
    <property type="match status" value="1"/>
</dbReference>
<dbReference type="GO" id="GO:0019722">
    <property type="term" value="P:calcium-mediated signaling"/>
    <property type="evidence" value="ECO:0007669"/>
    <property type="project" value="InterPro"/>
</dbReference>
<dbReference type="AlphaFoldDB" id="A0A9W8BCN3"/>
<feature type="region of interest" description="Disordered" evidence="2">
    <location>
        <begin position="169"/>
        <end position="285"/>
    </location>
</feature>
<feature type="compositionally biased region" description="Basic and acidic residues" evidence="2">
    <location>
        <begin position="170"/>
        <end position="183"/>
    </location>
</feature>
<feature type="region of interest" description="Disordered" evidence="2">
    <location>
        <begin position="1"/>
        <end position="21"/>
    </location>
</feature>
<evidence type="ECO:0000313" key="4">
    <source>
        <dbReference type="Proteomes" id="UP001151582"/>
    </source>
</evidence>
<accession>A0A9W8BCN3</accession>